<dbReference type="InterPro" id="IPR023476">
    <property type="entry name" value="Pep_tRNA_hydro_II_dom_sf"/>
</dbReference>
<dbReference type="RefSeq" id="WP_084181489.1">
    <property type="nucleotide sequence ID" value="NZ_FQVU01000006.1"/>
</dbReference>
<evidence type="ECO:0000313" key="4">
    <source>
        <dbReference type="EMBL" id="SHH48050.1"/>
    </source>
</evidence>
<keyword evidence="2 4" id="KW-0378">Hydrolase</keyword>
<dbReference type="SUPFAM" id="SSF102462">
    <property type="entry name" value="Peptidyl-tRNA hydrolase II"/>
    <property type="match status" value="1"/>
</dbReference>
<keyword evidence="5" id="KW-1185">Reference proteome</keyword>
<dbReference type="Pfam" id="PF01981">
    <property type="entry name" value="PTH2"/>
    <property type="match status" value="1"/>
</dbReference>
<name>A0A1M5TBR3_9ACTN</name>
<dbReference type="InterPro" id="IPR002833">
    <property type="entry name" value="PTH2"/>
</dbReference>
<evidence type="ECO:0000256" key="2">
    <source>
        <dbReference type="ARBA" id="ARBA00022801"/>
    </source>
</evidence>
<accession>A0A1M5TBR3</accession>
<dbReference type="AlphaFoldDB" id="A0A1M5TBR3"/>
<dbReference type="EC" id="3.1.1.29" evidence="1"/>
<evidence type="ECO:0000256" key="1">
    <source>
        <dbReference type="ARBA" id="ARBA00013260"/>
    </source>
</evidence>
<reference evidence="4 5" key="1">
    <citation type="submission" date="2016-11" db="EMBL/GenBank/DDBJ databases">
        <authorList>
            <person name="Jaros S."/>
            <person name="Januszkiewicz K."/>
            <person name="Wedrychowicz H."/>
        </authorList>
    </citation>
    <scope>NUCLEOTIDE SEQUENCE [LARGE SCALE GENOMIC DNA]</scope>
    <source>
        <strain evidence="4 5">DSM 45627</strain>
    </source>
</reference>
<dbReference type="Gene3D" id="3.40.1490.10">
    <property type="entry name" value="Bit1"/>
    <property type="match status" value="1"/>
</dbReference>
<evidence type="ECO:0000256" key="3">
    <source>
        <dbReference type="ARBA" id="ARBA00048707"/>
    </source>
</evidence>
<sequence>MTAPAGELVLPFVVRLERDEPPTRTDALEAAAVAALAMLTAERPEWQQAVRAWDGQRIRKVVRRARGADWRRALTVDGLDVVHGSAELRVYPPVPIDGWPPALARLQVGGTTLTDPEPPPAPTAGRPVVLLSPHATMTTGKAMAQAAHAAQLGWRALDAAERERWRADGFALAVRDATPRQWQAAIDAGAPVVHDGGFTEVEPGTATALVVLPQPFRPDEVTGWRRE</sequence>
<dbReference type="STRING" id="1206085.SAMN05443575_3960"/>
<comment type="catalytic activity">
    <reaction evidence="3">
        <text>an N-acyl-L-alpha-aminoacyl-tRNA + H2O = an N-acyl-L-amino acid + a tRNA + H(+)</text>
        <dbReference type="Rhea" id="RHEA:54448"/>
        <dbReference type="Rhea" id="RHEA-COMP:10123"/>
        <dbReference type="Rhea" id="RHEA-COMP:13883"/>
        <dbReference type="ChEBI" id="CHEBI:15377"/>
        <dbReference type="ChEBI" id="CHEBI:15378"/>
        <dbReference type="ChEBI" id="CHEBI:59874"/>
        <dbReference type="ChEBI" id="CHEBI:78442"/>
        <dbReference type="ChEBI" id="CHEBI:138191"/>
        <dbReference type="EC" id="3.1.1.29"/>
    </reaction>
</comment>
<gene>
    <name evidence="4" type="ORF">SAMN05443575_3960</name>
</gene>
<organism evidence="4 5">
    <name type="scientific">Jatrophihabitans endophyticus</name>
    <dbReference type="NCBI Taxonomy" id="1206085"/>
    <lineage>
        <taxon>Bacteria</taxon>
        <taxon>Bacillati</taxon>
        <taxon>Actinomycetota</taxon>
        <taxon>Actinomycetes</taxon>
        <taxon>Jatrophihabitantales</taxon>
        <taxon>Jatrophihabitantaceae</taxon>
        <taxon>Jatrophihabitans</taxon>
    </lineage>
</organism>
<protein>
    <recommendedName>
        <fullName evidence="1">peptidyl-tRNA hydrolase</fullName>
        <ecNumber evidence="1">3.1.1.29</ecNumber>
    </recommendedName>
</protein>
<dbReference type="GO" id="GO:0004045">
    <property type="term" value="F:peptidyl-tRNA hydrolase activity"/>
    <property type="evidence" value="ECO:0007669"/>
    <property type="project" value="UniProtKB-EC"/>
</dbReference>
<evidence type="ECO:0000313" key="5">
    <source>
        <dbReference type="Proteomes" id="UP000186132"/>
    </source>
</evidence>
<proteinExistence type="predicted"/>
<dbReference type="EMBL" id="FQVU01000006">
    <property type="protein sequence ID" value="SHH48050.1"/>
    <property type="molecule type" value="Genomic_DNA"/>
</dbReference>
<dbReference type="Proteomes" id="UP000186132">
    <property type="component" value="Unassembled WGS sequence"/>
</dbReference>